<protein>
    <submittedName>
        <fullName evidence="13">H+-transporting ATPase</fullName>
    </submittedName>
</protein>
<feature type="transmembrane region" description="Helical" evidence="11">
    <location>
        <begin position="221"/>
        <end position="241"/>
    </location>
</feature>
<evidence type="ECO:0000313" key="13">
    <source>
        <dbReference type="EMBL" id="VVM04375.1"/>
    </source>
</evidence>
<evidence type="ECO:0000256" key="7">
    <source>
        <dbReference type="ARBA" id="ARBA00022842"/>
    </source>
</evidence>
<evidence type="ECO:0000259" key="12">
    <source>
        <dbReference type="SMART" id="SM00831"/>
    </source>
</evidence>
<feature type="transmembrane region" description="Helical" evidence="11">
    <location>
        <begin position="630"/>
        <end position="650"/>
    </location>
</feature>
<accession>A0A5E6M4W5</accession>
<dbReference type="GO" id="GO:0046872">
    <property type="term" value="F:metal ion binding"/>
    <property type="evidence" value="ECO:0007669"/>
    <property type="project" value="UniProtKB-KW"/>
</dbReference>
<keyword evidence="4" id="KW-0479">Metal-binding</keyword>
<feature type="transmembrane region" description="Helical" evidence="11">
    <location>
        <begin position="662"/>
        <end position="687"/>
    </location>
</feature>
<dbReference type="SFLD" id="SFLDF00027">
    <property type="entry name" value="p-type_atpase"/>
    <property type="match status" value="1"/>
</dbReference>
<feature type="transmembrane region" description="Helical" evidence="11">
    <location>
        <begin position="755"/>
        <end position="775"/>
    </location>
</feature>
<dbReference type="InterPro" id="IPR036412">
    <property type="entry name" value="HAD-like_sf"/>
</dbReference>
<keyword evidence="9 11" id="KW-1133">Transmembrane helix</keyword>
<feature type="transmembrane region" description="Helical" evidence="11">
    <location>
        <begin position="693"/>
        <end position="714"/>
    </location>
</feature>
<dbReference type="SFLD" id="SFLDS00003">
    <property type="entry name" value="Haloacid_Dehalogenase"/>
    <property type="match status" value="1"/>
</dbReference>
<evidence type="ECO:0000256" key="5">
    <source>
        <dbReference type="ARBA" id="ARBA00022741"/>
    </source>
</evidence>
<dbReference type="Gene3D" id="3.40.50.1000">
    <property type="entry name" value="HAD superfamily/HAD-like"/>
    <property type="match status" value="1"/>
</dbReference>
<dbReference type="InterPro" id="IPR023299">
    <property type="entry name" value="ATPase_P-typ_cyto_dom_N"/>
</dbReference>
<dbReference type="NCBIfam" id="TIGR01494">
    <property type="entry name" value="ATPase_P-type"/>
    <property type="match status" value="2"/>
</dbReference>
<dbReference type="PROSITE" id="PS51257">
    <property type="entry name" value="PROKAR_LIPOPROTEIN"/>
    <property type="match status" value="1"/>
</dbReference>
<gene>
    <name evidence="13" type="primary">PMA1</name>
    <name evidence="13" type="synonym">PMA2</name>
    <name evidence="13" type="ORF">MAMT_00045</name>
</gene>
<evidence type="ECO:0000256" key="11">
    <source>
        <dbReference type="SAM" id="Phobius"/>
    </source>
</evidence>
<feature type="transmembrane region" description="Helical" evidence="11">
    <location>
        <begin position="253"/>
        <end position="276"/>
    </location>
</feature>
<dbReference type="Pfam" id="PF00702">
    <property type="entry name" value="Hydrolase"/>
    <property type="match status" value="1"/>
</dbReference>
<dbReference type="AlphaFoldDB" id="A0A5E6M4W5"/>
<dbReference type="FunFam" id="3.40.50.1000:FF:000211">
    <property type="entry name" value="Plasma membrane ATPase"/>
    <property type="match status" value="1"/>
</dbReference>
<dbReference type="EMBL" id="CABFVA020000002">
    <property type="protein sequence ID" value="VVM04375.1"/>
    <property type="molecule type" value="Genomic_DNA"/>
</dbReference>
<dbReference type="SMART" id="SM00831">
    <property type="entry name" value="Cation_ATPase_N"/>
    <property type="match status" value="1"/>
</dbReference>
<dbReference type="InterPro" id="IPR023214">
    <property type="entry name" value="HAD_sf"/>
</dbReference>
<dbReference type="GO" id="GO:0005524">
    <property type="term" value="F:ATP binding"/>
    <property type="evidence" value="ECO:0007669"/>
    <property type="project" value="UniProtKB-KW"/>
</dbReference>
<dbReference type="PANTHER" id="PTHR42861">
    <property type="entry name" value="CALCIUM-TRANSPORTING ATPASE"/>
    <property type="match status" value="1"/>
</dbReference>
<dbReference type="SUPFAM" id="SSF81660">
    <property type="entry name" value="Metal cation-transporting ATPase, ATP-binding domain N"/>
    <property type="match status" value="1"/>
</dbReference>
<keyword evidence="6" id="KW-0067">ATP-binding</keyword>
<dbReference type="PRINTS" id="PR00119">
    <property type="entry name" value="CATATPASE"/>
</dbReference>
<keyword evidence="10 11" id="KW-0472">Membrane</keyword>
<keyword evidence="8" id="KW-1278">Translocase</keyword>
<dbReference type="Gene3D" id="1.20.1110.10">
    <property type="entry name" value="Calcium-transporting ATPase, transmembrane domain"/>
    <property type="match status" value="1"/>
</dbReference>
<keyword evidence="7" id="KW-0460">Magnesium</keyword>
<dbReference type="InterPro" id="IPR004014">
    <property type="entry name" value="ATPase_P-typ_cation-transptr_N"/>
</dbReference>
<keyword evidence="3 11" id="KW-0812">Transmembrane</keyword>
<dbReference type="Gene3D" id="2.70.150.10">
    <property type="entry name" value="Calcium-transporting ATPase, cytoplasmic transduction domain A"/>
    <property type="match status" value="1"/>
</dbReference>
<dbReference type="Proteomes" id="UP000334923">
    <property type="component" value="Unassembled WGS sequence"/>
</dbReference>
<dbReference type="InterPro" id="IPR044492">
    <property type="entry name" value="P_typ_ATPase_HD_dom"/>
</dbReference>
<evidence type="ECO:0000256" key="6">
    <source>
        <dbReference type="ARBA" id="ARBA00022840"/>
    </source>
</evidence>
<feature type="transmembrane region" description="Helical" evidence="11">
    <location>
        <begin position="75"/>
        <end position="91"/>
    </location>
</feature>
<comment type="subcellular location">
    <subcellularLocation>
        <location evidence="1">Membrane</location>
        <topology evidence="1">Multi-pass membrane protein</topology>
    </subcellularLocation>
</comment>
<keyword evidence="14" id="KW-1185">Reference proteome</keyword>
<dbReference type="Gene3D" id="3.40.1110.10">
    <property type="entry name" value="Calcium-transporting ATPase, cytoplasmic domain N"/>
    <property type="match status" value="1"/>
</dbReference>
<feature type="transmembrane region" description="Helical" evidence="11">
    <location>
        <begin position="726"/>
        <end position="749"/>
    </location>
</feature>
<dbReference type="PRINTS" id="PR00120">
    <property type="entry name" value="HATPASE"/>
</dbReference>
<dbReference type="SUPFAM" id="SSF81653">
    <property type="entry name" value="Calcium ATPase, transduction domain A"/>
    <property type="match status" value="1"/>
</dbReference>
<dbReference type="SUPFAM" id="SSF56784">
    <property type="entry name" value="HAD-like"/>
    <property type="match status" value="1"/>
</dbReference>
<evidence type="ECO:0000256" key="8">
    <source>
        <dbReference type="ARBA" id="ARBA00022967"/>
    </source>
</evidence>
<dbReference type="InterPro" id="IPR001757">
    <property type="entry name" value="P_typ_ATPase"/>
</dbReference>
<dbReference type="GO" id="GO:0016020">
    <property type="term" value="C:membrane"/>
    <property type="evidence" value="ECO:0007669"/>
    <property type="project" value="UniProtKB-SubCell"/>
</dbReference>
<organism evidence="13 14">
    <name type="scientific">Methylacidimicrobium tartarophylax</name>
    <dbReference type="NCBI Taxonomy" id="1041768"/>
    <lineage>
        <taxon>Bacteria</taxon>
        <taxon>Pseudomonadati</taxon>
        <taxon>Verrucomicrobiota</taxon>
        <taxon>Methylacidimicrobium</taxon>
    </lineage>
</organism>
<evidence type="ECO:0000256" key="1">
    <source>
        <dbReference type="ARBA" id="ARBA00004141"/>
    </source>
</evidence>
<dbReference type="Pfam" id="PF00690">
    <property type="entry name" value="Cation_ATPase_N"/>
    <property type="match status" value="1"/>
</dbReference>
<dbReference type="InterPro" id="IPR008250">
    <property type="entry name" value="ATPase_P-typ_transduc_dom_A_sf"/>
</dbReference>
<dbReference type="SUPFAM" id="SSF81665">
    <property type="entry name" value="Calcium ATPase, transmembrane domain M"/>
    <property type="match status" value="1"/>
</dbReference>
<evidence type="ECO:0000256" key="3">
    <source>
        <dbReference type="ARBA" id="ARBA00022692"/>
    </source>
</evidence>
<sequence length="791" mass="84447">MRKEELAKELAGGSPTGGLSCEEAARRIAAEGQNTLPERLRSPLLDFLGKFWAPVPWMLEAAIAVETVLRRIGDAIGIGVLLLLTAALAFFQESRAERALRLLRRHWSGTARVFRDRVWQRIPLSEIVRGDWIHLRVGDVVPADARLQSGAVEVDESSLTGEPFARGKEAGAIVYGGTVIRKGEATGEVFATGARSSFGRIADLVSSARAPSQMEQTIFQIVRWLIGIDGVLVVLVFGYGLVHSLPLSEVLPYALVLLITSVPAALPATFAMTSALGAQELARKGVLVRRLAAVENAATMDILVADKTGTITTNEAVLQEISPLSPATRDELVSWGAIASLEASEDPLDCAILALAKREGLPLPEENQVSFTPFDPSTKYSGADFARNGGRFRVLKGAPSAVEHAVGGFPADALATIERLSSRGLRVLAVAAGSPGDLRLTGFLGFSDPVRNDSRSLVARLQELGIRVLLVTGDTVAAARAVAREVGIGSRVCGTPLPPIEGKSDPIDSCDIFAGVFPEEKFRIVDRLQKVGHVTGMTGDGVNDTPALRQADVGIAVSGACDVAREAASIALTSPGLMDIVAAVEMSRKIYERMLTYILNKIIKTVEVAVFLTAGLLFTGIFVLTPFLGVLLLLTNDFITMSLASDRVRIPVRCRRWPIRSVVLTAGSFALCLLALSFTIFSLGVYWLKLDTAHLQTLVFAWLAFSGQGMVYVVRARSQTAGPLPGLWLWMGSLGGVVIVSLLVIAGVGMAPLPWTVVIGLLGTLAIFLAALSLVRMRIFSFFGLEGGASR</sequence>
<feature type="transmembrane region" description="Helical" evidence="11">
    <location>
        <begin position="602"/>
        <end position="624"/>
    </location>
</feature>
<keyword evidence="5" id="KW-0547">Nucleotide-binding</keyword>
<keyword evidence="2" id="KW-0597">Phosphoprotein</keyword>
<feature type="domain" description="Cation-transporting P-type ATPase N-terminal" evidence="12">
    <location>
        <begin position="4"/>
        <end position="71"/>
    </location>
</feature>
<evidence type="ECO:0000256" key="2">
    <source>
        <dbReference type="ARBA" id="ARBA00022553"/>
    </source>
</evidence>
<evidence type="ECO:0000256" key="4">
    <source>
        <dbReference type="ARBA" id="ARBA00022723"/>
    </source>
</evidence>
<dbReference type="InterPro" id="IPR059000">
    <property type="entry name" value="ATPase_P-type_domA"/>
</dbReference>
<dbReference type="Pfam" id="PF00122">
    <property type="entry name" value="E1-E2_ATPase"/>
    <property type="match status" value="1"/>
</dbReference>
<evidence type="ECO:0000256" key="9">
    <source>
        <dbReference type="ARBA" id="ARBA00022989"/>
    </source>
</evidence>
<dbReference type="InterPro" id="IPR023298">
    <property type="entry name" value="ATPase_P-typ_TM_dom_sf"/>
</dbReference>
<reference evidence="13 14" key="1">
    <citation type="submission" date="2019-09" db="EMBL/GenBank/DDBJ databases">
        <authorList>
            <person name="Cremers G."/>
        </authorList>
    </citation>
    <scope>NUCLEOTIDE SEQUENCE [LARGE SCALE GENOMIC DNA]</scope>
    <source>
        <strain evidence="13">4A</strain>
    </source>
</reference>
<dbReference type="GO" id="GO:0016887">
    <property type="term" value="F:ATP hydrolysis activity"/>
    <property type="evidence" value="ECO:0007669"/>
    <property type="project" value="InterPro"/>
</dbReference>
<proteinExistence type="predicted"/>
<dbReference type="InterPro" id="IPR018303">
    <property type="entry name" value="ATPase_P-typ_P_site"/>
</dbReference>
<dbReference type="PROSITE" id="PS00154">
    <property type="entry name" value="ATPASE_E1_E2"/>
    <property type="match status" value="1"/>
</dbReference>
<dbReference type="SFLD" id="SFLDG00002">
    <property type="entry name" value="C1.7:_P-type_atpase_like"/>
    <property type="match status" value="1"/>
</dbReference>
<evidence type="ECO:0000256" key="10">
    <source>
        <dbReference type="ARBA" id="ARBA00023136"/>
    </source>
</evidence>
<name>A0A5E6M4W5_9BACT</name>
<evidence type="ECO:0000313" key="14">
    <source>
        <dbReference type="Proteomes" id="UP000334923"/>
    </source>
</evidence>